<dbReference type="Proteomes" id="UP000223828">
    <property type="component" value="Unassembled WGS sequence"/>
</dbReference>
<gene>
    <name evidence="2" type="ORF">BTJ66_10505</name>
    <name evidence="3" type="ORF">MNY58_12555</name>
</gene>
<feature type="transmembrane region" description="Helical" evidence="1">
    <location>
        <begin position="14"/>
        <end position="31"/>
    </location>
</feature>
<accession>A0A2C6WMR3</accession>
<evidence type="ECO:0000313" key="3">
    <source>
        <dbReference type="EMBL" id="UQW81372.1"/>
    </source>
</evidence>
<name>A0A2C6WMR3_9STAP</name>
<evidence type="ECO:0000313" key="5">
    <source>
        <dbReference type="Proteomes" id="UP001056588"/>
    </source>
</evidence>
<dbReference type="EMBL" id="MRZN01000018">
    <property type="protein sequence ID" value="PHK49046.1"/>
    <property type="molecule type" value="Genomic_DNA"/>
</dbReference>
<sequence length="96" mass="11156">MLNIKTGFISIKVYLFRVRSVILTAAIMYMFDMKEVIKGISNSVEKFSRLKSIKLCIINDGLIVPIQVFIMSLPLVQSLITRQLPQLNCRFYTFEY</sequence>
<reference evidence="2" key="1">
    <citation type="journal article" date="2017" name="Appl. Environ. Microbiol.">
        <title>Staphylococcus edaphicus sp. nov., isolated in Antarctica, harbours mecC gene and genomic islands with suspected role in adaptation to extreme environment.</title>
        <authorList>
            <person name="Pantucek R."/>
            <person name="Sedlacek I."/>
            <person name="Indrakova A."/>
            <person name="Vrbovska V."/>
            <person name="Maslanova I."/>
            <person name="Kovarovic V."/>
            <person name="Svec P."/>
            <person name="Kralova S."/>
            <person name="Kristofova L."/>
            <person name="Keklakova J."/>
            <person name="Petras P."/>
            <person name="Doskar J."/>
        </authorList>
    </citation>
    <scope>NUCLEOTIDE SEQUENCE</scope>
    <source>
        <strain evidence="2">CCM 8730</strain>
    </source>
</reference>
<keyword evidence="1" id="KW-1133">Transmembrane helix</keyword>
<evidence type="ECO:0000313" key="4">
    <source>
        <dbReference type="Proteomes" id="UP000223828"/>
    </source>
</evidence>
<reference evidence="4" key="2">
    <citation type="submission" date="2017-10" db="EMBL/GenBank/DDBJ databases">
        <title>Staphylococcus edaphicus sp. nov., isolated in Antarctica, harbouring mecC gene and genomic islands essential in adaptation to extreme environment.</title>
        <authorList>
            <person name="Pantucek R."/>
            <person name="Sedlacek I."/>
            <person name="Indrakova A."/>
            <person name="Vrbovska V."/>
            <person name="Maslanova I."/>
            <person name="Kovarovic V."/>
            <person name="Svec P."/>
            <person name="Kralova S."/>
            <person name="Kristofova L."/>
            <person name="Keklakova J."/>
            <person name="Petras P."/>
            <person name="Doskar J."/>
        </authorList>
    </citation>
    <scope>NUCLEOTIDE SEQUENCE [LARGE SCALE GENOMIC DNA]</scope>
    <source>
        <strain evidence="4">CCM 5085</strain>
    </source>
</reference>
<proteinExistence type="predicted"/>
<reference evidence="3" key="4">
    <citation type="submission" date="2022-03" db="EMBL/GenBank/DDBJ databases">
        <title>Complete Genome Sequence of Staphylococcus edaphicus strain CCM 8731.</title>
        <authorList>
            <person name="Rimmer C.O."/>
            <person name="Thomas J.C."/>
        </authorList>
    </citation>
    <scope>NUCLEOTIDE SEQUENCE</scope>
    <source>
        <strain evidence="3">CCM 8731</strain>
    </source>
</reference>
<reference evidence="2" key="3">
    <citation type="submission" date="2017-10" db="EMBL/GenBank/DDBJ databases">
        <authorList>
            <person name="Vrbovska V."/>
            <person name="Kovarovic V."/>
            <person name="Indrakova A."/>
        </authorList>
    </citation>
    <scope>NUCLEOTIDE SEQUENCE</scope>
    <source>
        <strain evidence="2">CCM 8730</strain>
    </source>
</reference>
<dbReference type="Proteomes" id="UP001056588">
    <property type="component" value="Chromosome"/>
</dbReference>
<dbReference type="EMBL" id="CP093217">
    <property type="protein sequence ID" value="UQW81372.1"/>
    <property type="molecule type" value="Genomic_DNA"/>
</dbReference>
<dbReference type="AlphaFoldDB" id="A0A2C6WMR3"/>
<dbReference type="RefSeq" id="WP_099090907.1">
    <property type="nucleotide sequence ID" value="NZ_CP093217.1"/>
</dbReference>
<evidence type="ECO:0000256" key="1">
    <source>
        <dbReference type="SAM" id="Phobius"/>
    </source>
</evidence>
<organism evidence="2 4">
    <name type="scientific">Staphylococcus edaphicus</name>
    <dbReference type="NCBI Taxonomy" id="1955013"/>
    <lineage>
        <taxon>Bacteria</taxon>
        <taxon>Bacillati</taxon>
        <taxon>Bacillota</taxon>
        <taxon>Bacilli</taxon>
        <taxon>Bacillales</taxon>
        <taxon>Staphylococcaceae</taxon>
        <taxon>Staphylococcus</taxon>
    </lineage>
</organism>
<keyword evidence="1" id="KW-0812">Transmembrane</keyword>
<evidence type="ECO:0000313" key="2">
    <source>
        <dbReference type="EMBL" id="PHK49046.1"/>
    </source>
</evidence>
<keyword evidence="5" id="KW-1185">Reference proteome</keyword>
<protein>
    <submittedName>
        <fullName evidence="2">Uncharacterized protein</fullName>
    </submittedName>
</protein>
<keyword evidence="1" id="KW-0472">Membrane</keyword>